<dbReference type="OMA" id="ERIMIYV"/>
<dbReference type="InterPro" id="IPR007604">
    <property type="entry name" value="CP2"/>
</dbReference>
<evidence type="ECO:0000256" key="1">
    <source>
        <dbReference type="ARBA" id="ARBA00004123"/>
    </source>
</evidence>
<dbReference type="GO" id="GO:0007420">
    <property type="term" value="P:brain development"/>
    <property type="evidence" value="ECO:0007669"/>
    <property type="project" value="TreeGrafter"/>
</dbReference>
<feature type="compositionally biased region" description="Polar residues" evidence="7">
    <location>
        <begin position="51"/>
        <end position="62"/>
    </location>
</feature>
<comment type="subcellular location">
    <subcellularLocation>
        <location evidence="1 6">Nucleus</location>
    </subcellularLocation>
</comment>
<keyword evidence="2" id="KW-0805">Transcription regulation</keyword>
<evidence type="ECO:0000259" key="8">
    <source>
        <dbReference type="PROSITE" id="PS51968"/>
    </source>
</evidence>
<dbReference type="Ensembl" id="ENSUMAT00000028590.1">
    <property type="protein sequence ID" value="ENSUMAP00000024138.1"/>
    <property type="gene ID" value="ENSUMAG00000017592.1"/>
</dbReference>
<feature type="domain" description="Grh/CP2 DB" evidence="8">
    <location>
        <begin position="1"/>
        <end position="93"/>
    </location>
</feature>
<keyword evidence="5 6" id="KW-0539">Nucleus</keyword>
<evidence type="ECO:0000256" key="6">
    <source>
        <dbReference type="PROSITE-ProRule" id="PRU01313"/>
    </source>
</evidence>
<dbReference type="InterPro" id="IPR040167">
    <property type="entry name" value="TF_CP2-like"/>
</dbReference>
<organism evidence="9">
    <name type="scientific">Ursus maritimus</name>
    <name type="common">Polar bear</name>
    <name type="synonym">Thalarctos maritimus</name>
    <dbReference type="NCBI Taxonomy" id="29073"/>
    <lineage>
        <taxon>Eukaryota</taxon>
        <taxon>Metazoa</taxon>
        <taxon>Chordata</taxon>
        <taxon>Craniata</taxon>
        <taxon>Vertebrata</taxon>
        <taxon>Euteleostomi</taxon>
        <taxon>Mammalia</taxon>
        <taxon>Eutheria</taxon>
        <taxon>Laurasiatheria</taxon>
        <taxon>Carnivora</taxon>
        <taxon>Caniformia</taxon>
        <taxon>Ursidae</taxon>
        <taxon>Ursus</taxon>
    </lineage>
</organism>
<dbReference type="AlphaFoldDB" id="A0A452USP5"/>
<dbReference type="GO" id="GO:0021915">
    <property type="term" value="P:neural tube development"/>
    <property type="evidence" value="ECO:0007669"/>
    <property type="project" value="TreeGrafter"/>
</dbReference>
<protein>
    <recommendedName>
        <fullName evidence="8">Grh/CP2 DB domain-containing protein</fullName>
    </recommendedName>
</protein>
<evidence type="ECO:0000313" key="9">
    <source>
        <dbReference type="Ensembl" id="ENSUMAP00000024138"/>
    </source>
</evidence>
<dbReference type="PROSITE" id="PS51968">
    <property type="entry name" value="GRH_CP2_DB"/>
    <property type="match status" value="1"/>
</dbReference>
<dbReference type="Pfam" id="PF04516">
    <property type="entry name" value="CP2"/>
    <property type="match status" value="1"/>
</dbReference>
<name>A0A452USP5_URSMA</name>
<accession>A0A452USP5</accession>
<dbReference type="GO" id="GO:0005634">
    <property type="term" value="C:nucleus"/>
    <property type="evidence" value="ECO:0007669"/>
    <property type="project" value="UniProtKB-SubCell"/>
</dbReference>
<dbReference type="PANTHER" id="PTHR11037:SF17">
    <property type="entry name" value="GRAINYHEAD-LIKE PROTEIN 2 HOMOLOG"/>
    <property type="match status" value="1"/>
</dbReference>
<dbReference type="GO" id="GO:0001228">
    <property type="term" value="F:DNA-binding transcription activator activity, RNA polymerase II-specific"/>
    <property type="evidence" value="ECO:0007669"/>
    <property type="project" value="TreeGrafter"/>
</dbReference>
<dbReference type="InterPro" id="IPR057520">
    <property type="entry name" value="GRHL1/CP2_C"/>
</dbReference>
<dbReference type="PANTHER" id="PTHR11037">
    <property type="entry name" value="TRANSCRIPTION FACTOR CP2"/>
    <property type="match status" value="1"/>
</dbReference>
<evidence type="ECO:0000256" key="3">
    <source>
        <dbReference type="ARBA" id="ARBA00023125"/>
    </source>
</evidence>
<dbReference type="Pfam" id="PF25416">
    <property type="entry name" value="GRHL1_C"/>
    <property type="match status" value="1"/>
</dbReference>
<evidence type="ECO:0000256" key="7">
    <source>
        <dbReference type="SAM" id="MobiDB-lite"/>
    </source>
</evidence>
<dbReference type="GO" id="GO:0000978">
    <property type="term" value="F:RNA polymerase II cis-regulatory region sequence-specific DNA binding"/>
    <property type="evidence" value="ECO:0007669"/>
    <property type="project" value="TreeGrafter"/>
</dbReference>
<proteinExistence type="predicted"/>
<evidence type="ECO:0000256" key="4">
    <source>
        <dbReference type="ARBA" id="ARBA00023163"/>
    </source>
</evidence>
<reference evidence="9" key="1">
    <citation type="submission" date="2019-03" db="UniProtKB">
        <authorList>
            <consortium name="Ensembl"/>
        </authorList>
    </citation>
    <scope>IDENTIFICATION</scope>
</reference>
<evidence type="ECO:0000256" key="5">
    <source>
        <dbReference type="ARBA" id="ARBA00023242"/>
    </source>
</evidence>
<feature type="region of interest" description="Disordered" evidence="7">
    <location>
        <begin position="39"/>
        <end position="64"/>
    </location>
</feature>
<dbReference type="GeneTree" id="ENSGT00940000155788"/>
<evidence type="ECO:0000256" key="2">
    <source>
        <dbReference type="ARBA" id="ARBA00023015"/>
    </source>
</evidence>
<keyword evidence="3 6" id="KW-0238">DNA-binding</keyword>
<keyword evidence="4" id="KW-0804">Transcription</keyword>
<sequence length="230" mass="26721">MIQIDTYSYNNRSNKPIHRAYCQIKVFCDKGAERKIRDEERKQNRKKGKGQASQTQCNNSSDGKLAAIPLQKKSDITYFKTMPDLHSQPVLFIPDVHFANLQRTGQVYYNTDDEREGSVLVKRMFRPMEEEFGPAPSKQMKEEGMKRVLLYVRKETDDVFDALMLKSPTVKGLMEAVSSRAFQPPGDLPVLLSWSPFDNMQPSRWLWNELYKEKEKQLYGNTDLHTIVAY</sequence>